<dbReference type="EMBL" id="KZ613856">
    <property type="protein sequence ID" value="PMD55305.1"/>
    <property type="molecule type" value="Genomic_DNA"/>
</dbReference>
<sequence length="239" mass="27364">MPPRMFCFPDDQAILIKHSFETFEDGPLFGRNIGTLVLKQFLDLRTAEQLQAGILDWRSSEQDLILFLRWVYTDDLAAPDGGLPSNVDLISLASIAGLLELAKLHDDILDALDLLHCRKHWAASASVSCWDQWNRPVANEEPAFWKKRHDYLVARAAADLTVDHLVENIIPANLTYKMLRVLRRCQGLRRASGRPFPFHIMKMFYLSDLPGDTSDFPIILSTPEPDRCRINVQIEKPRR</sequence>
<reference evidence="1 2" key="1">
    <citation type="submission" date="2016-04" db="EMBL/GenBank/DDBJ databases">
        <title>A degradative enzymes factory behind the ericoid mycorrhizal symbiosis.</title>
        <authorList>
            <consortium name="DOE Joint Genome Institute"/>
            <person name="Martino E."/>
            <person name="Morin E."/>
            <person name="Grelet G."/>
            <person name="Kuo A."/>
            <person name="Kohler A."/>
            <person name="Daghino S."/>
            <person name="Barry K."/>
            <person name="Choi C."/>
            <person name="Cichocki N."/>
            <person name="Clum A."/>
            <person name="Copeland A."/>
            <person name="Hainaut M."/>
            <person name="Haridas S."/>
            <person name="Labutti K."/>
            <person name="Lindquist E."/>
            <person name="Lipzen A."/>
            <person name="Khouja H.-R."/>
            <person name="Murat C."/>
            <person name="Ohm R."/>
            <person name="Olson A."/>
            <person name="Spatafora J."/>
            <person name="Veneault-Fourrey C."/>
            <person name="Henrissat B."/>
            <person name="Grigoriev I."/>
            <person name="Martin F."/>
            <person name="Perotto S."/>
        </authorList>
    </citation>
    <scope>NUCLEOTIDE SEQUENCE [LARGE SCALE GENOMIC DNA]</scope>
    <source>
        <strain evidence="1 2">E</strain>
    </source>
</reference>
<evidence type="ECO:0000313" key="1">
    <source>
        <dbReference type="EMBL" id="PMD55305.1"/>
    </source>
</evidence>
<dbReference type="Proteomes" id="UP000235371">
    <property type="component" value="Unassembled WGS sequence"/>
</dbReference>
<keyword evidence="2" id="KW-1185">Reference proteome</keyword>
<dbReference type="GeneID" id="36578348"/>
<dbReference type="RefSeq" id="XP_024732209.1">
    <property type="nucleotide sequence ID" value="XM_024870266.1"/>
</dbReference>
<evidence type="ECO:0000313" key="2">
    <source>
        <dbReference type="Proteomes" id="UP000235371"/>
    </source>
</evidence>
<name>A0A2J6SWZ6_9HELO</name>
<organism evidence="1 2">
    <name type="scientific">Hyaloscypha bicolor E</name>
    <dbReference type="NCBI Taxonomy" id="1095630"/>
    <lineage>
        <taxon>Eukaryota</taxon>
        <taxon>Fungi</taxon>
        <taxon>Dikarya</taxon>
        <taxon>Ascomycota</taxon>
        <taxon>Pezizomycotina</taxon>
        <taxon>Leotiomycetes</taxon>
        <taxon>Helotiales</taxon>
        <taxon>Hyaloscyphaceae</taxon>
        <taxon>Hyaloscypha</taxon>
        <taxon>Hyaloscypha bicolor</taxon>
    </lineage>
</organism>
<proteinExistence type="predicted"/>
<protein>
    <submittedName>
        <fullName evidence="1">Uncharacterized protein</fullName>
    </submittedName>
</protein>
<gene>
    <name evidence="1" type="ORF">K444DRAFT_102871</name>
</gene>
<accession>A0A2J6SWZ6</accession>
<dbReference type="InParanoid" id="A0A2J6SWZ6"/>
<dbReference type="AlphaFoldDB" id="A0A2J6SWZ6"/>